<keyword evidence="4" id="KW-1185">Reference proteome</keyword>
<feature type="signal peptide" evidence="2">
    <location>
        <begin position="1"/>
        <end position="18"/>
    </location>
</feature>
<dbReference type="OrthoDB" id="7699970at2"/>
<evidence type="ECO:0000313" key="3">
    <source>
        <dbReference type="EMBL" id="AYG62145.1"/>
    </source>
</evidence>
<keyword evidence="1" id="KW-0812">Transmembrane</keyword>
<dbReference type="AlphaFoldDB" id="A0A387FY60"/>
<dbReference type="EMBL" id="CP032695">
    <property type="protein sequence ID" value="AYG62145.1"/>
    <property type="molecule type" value="Genomic_DNA"/>
</dbReference>
<sequence length="429" mass="46972">MRLLVVLFWLATSGIAVATEPFAQVAVEGGGQIVPGQQVHIAIDVFVPNFFTSPPQFPLFNVPNALVTLPEERAQNLLRTVDGVQYSGISRRYAVVPETAGTFTLPEIEIELGYSQDGRPVKATVYAPSTSFQVAATADGAAAAPGFAARALTLMQSFDRDPLTLKAGDALVRTITVFAEDTQAIMIPPVDVGTAPNLRQYEKPPKVEDGIKADRETGSRRIQIVVYTAQTTGIFDIPSLSYPWFDVSDHTWRSATLPAVKVVVAAAAATRQVTTPDLQDDQSRLLGNPLWLMIACVAVFVLLVIFFRPARRVALRLTDRISEIDQRRRLSARHQLGQLRQTIRTGNPMVIYAGLQAWSAKLGHRTLADWLSSENSPELSREVSLLAEGLFRGKAEVEIDRKRLARLVGIRGSSTKSRTKPILPDINPV</sequence>
<accession>A0A387FY60</accession>
<keyword evidence="2" id="KW-0732">Signal</keyword>
<dbReference type="PANTHER" id="PTHR40940">
    <property type="entry name" value="PROTEIN BATD-RELATED"/>
    <property type="match status" value="1"/>
</dbReference>
<keyword evidence="1" id="KW-0472">Membrane</keyword>
<dbReference type="Proteomes" id="UP000282195">
    <property type="component" value="Plasmid pRCCGE525c"/>
</dbReference>
<keyword evidence="3" id="KW-0614">Plasmid</keyword>
<dbReference type="KEGG" id="rjg:CCGE525_25225"/>
<dbReference type="PANTHER" id="PTHR40940:SF1">
    <property type="entry name" value="PROTEIN BATD"/>
    <property type="match status" value="1"/>
</dbReference>
<feature type="chain" id="PRO_5017196466" description="Protein BatD" evidence="2">
    <location>
        <begin position="19"/>
        <end position="429"/>
    </location>
</feature>
<evidence type="ECO:0008006" key="5">
    <source>
        <dbReference type="Google" id="ProtNLM"/>
    </source>
</evidence>
<reference evidence="3 4" key="1">
    <citation type="submission" date="2018-10" db="EMBL/GenBank/DDBJ databases">
        <title>Rhizobium etli, R. leguminosarum and a new Rhizobium genospecies from Phaseolus dumosus.</title>
        <authorList>
            <person name="Ramirez-Puebla S.T."/>
            <person name="Rogel-Hernandez M.A."/>
            <person name="Guerrero G."/>
            <person name="Ormeno-Orrillo E."/>
            <person name="Martinez-Romero J.C."/>
            <person name="Negrete-Yankelevich S."/>
            <person name="Martinez-Romero E."/>
        </authorList>
    </citation>
    <scope>NUCLEOTIDE SEQUENCE [LARGE SCALE GENOMIC DNA]</scope>
    <source>
        <strain evidence="3 4">CCGE525</strain>
        <plasmid evidence="4">prccge525c</plasmid>
    </source>
</reference>
<proteinExistence type="predicted"/>
<protein>
    <recommendedName>
        <fullName evidence="5">Protein BatD</fullName>
    </recommendedName>
</protein>
<organism evidence="3 4">
    <name type="scientific">Rhizobium jaguaris</name>
    <dbReference type="NCBI Taxonomy" id="1312183"/>
    <lineage>
        <taxon>Bacteria</taxon>
        <taxon>Pseudomonadati</taxon>
        <taxon>Pseudomonadota</taxon>
        <taxon>Alphaproteobacteria</taxon>
        <taxon>Hyphomicrobiales</taxon>
        <taxon>Rhizobiaceae</taxon>
        <taxon>Rhizobium/Agrobacterium group</taxon>
        <taxon>Rhizobium</taxon>
    </lineage>
</organism>
<name>A0A387FY60_9HYPH</name>
<keyword evidence="1" id="KW-1133">Transmembrane helix</keyword>
<dbReference type="InterPro" id="IPR025738">
    <property type="entry name" value="BatD"/>
</dbReference>
<dbReference type="RefSeq" id="WP_120707079.1">
    <property type="nucleotide sequence ID" value="NZ_CP032695.1"/>
</dbReference>
<evidence type="ECO:0000256" key="1">
    <source>
        <dbReference type="SAM" id="Phobius"/>
    </source>
</evidence>
<feature type="transmembrane region" description="Helical" evidence="1">
    <location>
        <begin position="290"/>
        <end position="307"/>
    </location>
</feature>
<geneLocation type="plasmid" evidence="4">
    <name>prccge525c</name>
</geneLocation>
<evidence type="ECO:0000313" key="4">
    <source>
        <dbReference type="Proteomes" id="UP000282195"/>
    </source>
</evidence>
<evidence type="ECO:0000256" key="2">
    <source>
        <dbReference type="SAM" id="SignalP"/>
    </source>
</evidence>
<gene>
    <name evidence="3" type="ORF">CCGE525_25225</name>
</gene>